<sequence length="190" mass="21414">MHEKEEVARLIMSNAHFTKELNNHLVSLNGATSAGNAPPLRPSQDSSDRMDSEYPIVHGDQTVTPEPAVDQAVHTSQTTPSTPGLLPPFDWDDFQCRYERALAEADGRERVVLDEFEQLSRYFRNWASASATHDNGRAEKRLQTRQRYVALSEETMTQKQKHFLTSPICDHFDTFVKRKATLAQAANADG</sequence>
<proteinExistence type="predicted"/>
<gene>
    <name evidence="2" type="ORF">PPNO1_LOCUS8933</name>
</gene>
<evidence type="ECO:0000313" key="3">
    <source>
        <dbReference type="Proteomes" id="UP000838763"/>
    </source>
</evidence>
<reference evidence="2" key="1">
    <citation type="submission" date="2022-11" db="EMBL/GenBank/DDBJ databases">
        <authorList>
            <person name="Scott C."/>
            <person name="Bruce N."/>
        </authorList>
    </citation>
    <scope>NUCLEOTIDE SEQUENCE</scope>
</reference>
<dbReference type="Proteomes" id="UP000838763">
    <property type="component" value="Unassembled WGS sequence"/>
</dbReference>
<dbReference type="OrthoDB" id="5335351at2759"/>
<evidence type="ECO:0000256" key="1">
    <source>
        <dbReference type="SAM" id="MobiDB-lite"/>
    </source>
</evidence>
<name>A0A9P1HC74_9PEZI</name>
<keyword evidence="3" id="KW-1185">Reference proteome</keyword>
<dbReference type="AlphaFoldDB" id="A0A9P1HC74"/>
<dbReference type="EMBL" id="CALLCH030000019">
    <property type="protein sequence ID" value="CAI4219368.1"/>
    <property type="molecule type" value="Genomic_DNA"/>
</dbReference>
<accession>A0A9P1HC74</accession>
<comment type="caution">
    <text evidence="2">The sequence shown here is derived from an EMBL/GenBank/DDBJ whole genome shotgun (WGS) entry which is preliminary data.</text>
</comment>
<evidence type="ECO:0000313" key="2">
    <source>
        <dbReference type="EMBL" id="CAI4219368.1"/>
    </source>
</evidence>
<protein>
    <submittedName>
        <fullName evidence="2">Uncharacterized protein</fullName>
    </submittedName>
</protein>
<organism evidence="2 3">
    <name type="scientific">Parascedosporium putredinis</name>
    <dbReference type="NCBI Taxonomy" id="1442378"/>
    <lineage>
        <taxon>Eukaryota</taxon>
        <taxon>Fungi</taxon>
        <taxon>Dikarya</taxon>
        <taxon>Ascomycota</taxon>
        <taxon>Pezizomycotina</taxon>
        <taxon>Sordariomycetes</taxon>
        <taxon>Hypocreomycetidae</taxon>
        <taxon>Microascales</taxon>
        <taxon>Microascaceae</taxon>
        <taxon>Parascedosporium</taxon>
    </lineage>
</organism>
<feature type="region of interest" description="Disordered" evidence="1">
    <location>
        <begin position="29"/>
        <end position="53"/>
    </location>
</feature>